<proteinExistence type="inferred from homology"/>
<evidence type="ECO:0000256" key="5">
    <source>
        <dbReference type="ARBA" id="ARBA00023004"/>
    </source>
</evidence>
<keyword evidence="4" id="KW-0560">Oxidoreductase</keyword>
<dbReference type="InterPro" id="IPR036396">
    <property type="entry name" value="Cyt_P450_sf"/>
</dbReference>
<evidence type="ECO:0000256" key="4">
    <source>
        <dbReference type="ARBA" id="ARBA00023002"/>
    </source>
</evidence>
<evidence type="ECO:0000256" key="2">
    <source>
        <dbReference type="ARBA" id="ARBA00022617"/>
    </source>
</evidence>
<dbReference type="PRINTS" id="PR00385">
    <property type="entry name" value="P450"/>
</dbReference>
<comment type="caution">
    <text evidence="8">The sequence shown here is derived from an EMBL/GenBank/DDBJ whole genome shotgun (WGS) entry which is preliminary data.</text>
</comment>
<evidence type="ECO:0000256" key="7">
    <source>
        <dbReference type="PIRSR" id="PIRSR602401-1"/>
    </source>
</evidence>
<evidence type="ECO:0000313" key="8">
    <source>
        <dbReference type="EMBL" id="KAL0486877.1"/>
    </source>
</evidence>
<evidence type="ECO:0000256" key="1">
    <source>
        <dbReference type="ARBA" id="ARBA00010617"/>
    </source>
</evidence>
<dbReference type="PANTHER" id="PTHR24291">
    <property type="entry name" value="CYTOCHROME P450 FAMILY 4"/>
    <property type="match status" value="1"/>
</dbReference>
<evidence type="ECO:0000313" key="9">
    <source>
        <dbReference type="Proteomes" id="UP001431209"/>
    </source>
</evidence>
<dbReference type="GO" id="GO:0016705">
    <property type="term" value="F:oxidoreductase activity, acting on paired donors, with incorporation or reduction of molecular oxygen"/>
    <property type="evidence" value="ECO:0007669"/>
    <property type="project" value="InterPro"/>
</dbReference>
<keyword evidence="3 7" id="KW-0479">Metal-binding</keyword>
<comment type="cofactor">
    <cofactor evidence="7">
        <name>heme</name>
        <dbReference type="ChEBI" id="CHEBI:30413"/>
    </cofactor>
</comment>
<dbReference type="Gene3D" id="1.10.630.10">
    <property type="entry name" value="Cytochrome P450"/>
    <property type="match status" value="1"/>
</dbReference>
<protein>
    <submittedName>
        <fullName evidence="8">Cytochrome P450</fullName>
    </submittedName>
</protein>
<dbReference type="EMBL" id="JAOPGA020001276">
    <property type="protein sequence ID" value="KAL0486877.1"/>
    <property type="molecule type" value="Genomic_DNA"/>
</dbReference>
<reference evidence="8 9" key="1">
    <citation type="submission" date="2024-03" db="EMBL/GenBank/DDBJ databases">
        <title>The Acrasis kona genome and developmental transcriptomes reveal deep origins of eukaryotic multicellular pathways.</title>
        <authorList>
            <person name="Sheikh S."/>
            <person name="Fu C.-J."/>
            <person name="Brown M.W."/>
            <person name="Baldauf S.L."/>
        </authorList>
    </citation>
    <scope>NUCLEOTIDE SEQUENCE [LARGE SCALE GENOMIC DNA]</scope>
    <source>
        <strain evidence="8 9">ATCC MYA-3509</strain>
    </source>
</reference>
<dbReference type="PRINTS" id="PR00463">
    <property type="entry name" value="EP450I"/>
</dbReference>
<dbReference type="AlphaFoldDB" id="A0AAW2ZE36"/>
<accession>A0AAW2ZE36</accession>
<gene>
    <name evidence="8" type="ORF">AKO1_001212</name>
</gene>
<dbReference type="GO" id="GO:0004497">
    <property type="term" value="F:monooxygenase activity"/>
    <property type="evidence" value="ECO:0007669"/>
    <property type="project" value="UniProtKB-KW"/>
</dbReference>
<keyword evidence="5 7" id="KW-0408">Iron</keyword>
<dbReference type="GO" id="GO:0020037">
    <property type="term" value="F:heme binding"/>
    <property type="evidence" value="ECO:0007669"/>
    <property type="project" value="InterPro"/>
</dbReference>
<dbReference type="InterPro" id="IPR001128">
    <property type="entry name" value="Cyt_P450"/>
</dbReference>
<keyword evidence="9" id="KW-1185">Reference proteome</keyword>
<evidence type="ECO:0000256" key="6">
    <source>
        <dbReference type="ARBA" id="ARBA00023033"/>
    </source>
</evidence>
<dbReference type="PANTHER" id="PTHR24291:SF50">
    <property type="entry name" value="BIFUNCTIONAL ALBAFLAVENONE MONOOXYGENASE_TERPENE SYNTHASE"/>
    <property type="match status" value="1"/>
</dbReference>
<dbReference type="CDD" id="cd00302">
    <property type="entry name" value="cytochrome_P450"/>
    <property type="match status" value="1"/>
</dbReference>
<dbReference type="InterPro" id="IPR002401">
    <property type="entry name" value="Cyt_P450_E_grp-I"/>
</dbReference>
<feature type="binding site" description="axial binding residue" evidence="7">
    <location>
        <position position="441"/>
    </location>
    <ligand>
        <name>heme</name>
        <dbReference type="ChEBI" id="CHEBI:30413"/>
    </ligand>
    <ligandPart>
        <name>Fe</name>
        <dbReference type="ChEBI" id="CHEBI:18248"/>
    </ligandPart>
</feature>
<dbReference type="Pfam" id="PF00067">
    <property type="entry name" value="p450"/>
    <property type="match status" value="1"/>
</dbReference>
<organism evidence="8 9">
    <name type="scientific">Acrasis kona</name>
    <dbReference type="NCBI Taxonomy" id="1008807"/>
    <lineage>
        <taxon>Eukaryota</taxon>
        <taxon>Discoba</taxon>
        <taxon>Heterolobosea</taxon>
        <taxon>Tetramitia</taxon>
        <taxon>Eutetramitia</taxon>
        <taxon>Acrasidae</taxon>
        <taxon>Acrasis</taxon>
    </lineage>
</organism>
<sequence>MFILAAILAAPFVLAAVVVLFMKMSHKKVRLVKKEDGGSDTIKSAGIWYSLRILFGFEKGCNRERAMELYERYKKESAYHTYLGPLSVIWALDAKDARKILMDRKIFKAITLPESSSGGLLIAKSFGSMGEDIWKVHSHNIILPAFTNLEIFFPLFNDTINECVEKWQSQLVGGKATINTPEFMGRLTLDVLGRCLFGHDFKCISGEADELREHYNFIFPQFLSMTELVLPFLKKLPTKYGRDFTLHYNGFVDGMNQIINKARTRESKGETDSLLDSMLRAVDSEDLGFTEEMVLHNISAFFLAGHETTATGLGIILWCLARYQDVQQKVYEEVQTVIEPNDFVPYDKLPELEYMNMTLNECFRLYFLGAGFLREVMEDTVVGGYRVPKGYLIGVNQAAMAMKPEYWDNPEEFNPDRFIPENSKKRPYYAFTPFSTGPHTCTGKNFSIMEQKMFIAKVLNRFKLSLPKGQEEIKYRPCDEFNALDEDMRLIIERRK</sequence>
<dbReference type="SUPFAM" id="SSF48264">
    <property type="entry name" value="Cytochrome P450"/>
    <property type="match status" value="1"/>
</dbReference>
<dbReference type="Proteomes" id="UP001431209">
    <property type="component" value="Unassembled WGS sequence"/>
</dbReference>
<dbReference type="InterPro" id="IPR050196">
    <property type="entry name" value="Cytochrome_P450_Monoox"/>
</dbReference>
<dbReference type="GO" id="GO:0005506">
    <property type="term" value="F:iron ion binding"/>
    <property type="evidence" value="ECO:0007669"/>
    <property type="project" value="InterPro"/>
</dbReference>
<keyword evidence="2 7" id="KW-0349">Heme</keyword>
<keyword evidence="6" id="KW-0503">Monooxygenase</keyword>
<evidence type="ECO:0000256" key="3">
    <source>
        <dbReference type="ARBA" id="ARBA00022723"/>
    </source>
</evidence>
<comment type="similarity">
    <text evidence="1">Belongs to the cytochrome P450 family.</text>
</comment>
<name>A0AAW2ZE36_9EUKA</name>